<protein>
    <submittedName>
        <fullName evidence="1">Uncharacterized protein</fullName>
    </submittedName>
</protein>
<gene>
    <name evidence="1" type="ORF">COT33_02255</name>
</gene>
<dbReference type="EMBL" id="PEYD01000042">
    <property type="protein sequence ID" value="PIS39388.1"/>
    <property type="molecule type" value="Genomic_DNA"/>
</dbReference>
<reference evidence="2" key="1">
    <citation type="submission" date="2017-09" db="EMBL/GenBank/DDBJ databases">
        <title>Depth-based differentiation of microbial function through sediment-hosted aquifers and enrichment of novel symbionts in the deep terrestrial subsurface.</title>
        <authorList>
            <person name="Probst A.J."/>
            <person name="Ladd B."/>
            <person name="Jarett J.K."/>
            <person name="Geller-Mcgrath D.E."/>
            <person name="Sieber C.M.K."/>
            <person name="Emerson J.B."/>
            <person name="Anantharaman K."/>
            <person name="Thomas B.C."/>
            <person name="Malmstrom R."/>
            <person name="Stieglmeier M."/>
            <person name="Klingl A."/>
            <person name="Woyke T."/>
            <person name="Ryan C.M."/>
            <person name="Banfield J.F."/>
        </authorList>
    </citation>
    <scope>NUCLEOTIDE SEQUENCE [LARGE SCALE GENOMIC DNA]</scope>
</reference>
<evidence type="ECO:0000313" key="2">
    <source>
        <dbReference type="Proteomes" id="UP000230088"/>
    </source>
</evidence>
<comment type="caution">
    <text evidence="1">The sequence shown here is derived from an EMBL/GenBank/DDBJ whole genome shotgun (WGS) entry which is preliminary data.</text>
</comment>
<evidence type="ECO:0000313" key="1">
    <source>
        <dbReference type="EMBL" id="PIS39388.1"/>
    </source>
</evidence>
<sequence length="76" mass="8716">MCNLLSKFYVQGSETIMGATHIFMCADGIVHSIWQQMVNIKEPRDGRAIRPPATKISQRTLSRKRKFSRNLKNLPV</sequence>
<accession>A0A2H0YLM3</accession>
<name>A0A2H0YLM3_9BACT</name>
<dbReference type="AlphaFoldDB" id="A0A2H0YLM3"/>
<proteinExistence type="predicted"/>
<dbReference type="Proteomes" id="UP000230088">
    <property type="component" value="Unassembled WGS sequence"/>
</dbReference>
<organism evidence="1 2">
    <name type="scientific">Candidatus Nealsonbacteria bacterium CG08_land_8_20_14_0_20_38_20</name>
    <dbReference type="NCBI Taxonomy" id="1974705"/>
    <lineage>
        <taxon>Bacteria</taxon>
        <taxon>Candidatus Nealsoniibacteriota</taxon>
    </lineage>
</organism>